<dbReference type="AlphaFoldDB" id="A0A385TW59"/>
<gene>
    <name evidence="3" type="ORF">D5F53_32490</name>
</gene>
<evidence type="ECO:0000256" key="2">
    <source>
        <dbReference type="SAM" id="Phobius"/>
    </source>
</evidence>
<dbReference type="RefSeq" id="WP_119851407.1">
    <property type="nucleotide sequence ID" value="NZ_CP032413.1"/>
</dbReference>
<geneLocation type="plasmid" evidence="3 4">
    <name>pAZOPL1</name>
</geneLocation>
<dbReference type="Pfam" id="PF12642">
    <property type="entry name" value="TpcC"/>
    <property type="match status" value="1"/>
</dbReference>
<keyword evidence="2" id="KW-0812">Transmembrane</keyword>
<keyword evidence="2" id="KW-0472">Membrane</keyword>
<keyword evidence="2" id="KW-1133">Transmembrane helix</keyword>
<sequence length="385" mass="42949">MGLFTKKKKKDEVNDSSPTKESEGQAPAKKKPDKSIKERAPKSRTGLKLLRTCVWVFMCFIIFKGCMSFVQGTRVINQTVINGNTAPIIEEKVKGFAADFAAEYFTWNTGNFSERSTRLSGFISGIDSDAGIKALDIKGSSRVLSTEVFDTKKLSDNQVEVTVMVRREVEPLMDQTTSQTPQSKDDSTQEDAIIPLPENEKSIKKVYMVVPVTLVEEGMVIRSYPRFVSEMPKAESVEATPNGPSISDTNTIALAKELTSSFLNAWYEGNISQLRYFYSNADDAPKSLNKSAFDFDRVESLNMYRNESQSGVMKILATVIVKSDIGESFTNAWSFEVIEKDGRLYMLDTAKEEDIIGTENQELTSDPQQTTDEETPDQPASNNQD</sequence>
<dbReference type="EMBL" id="CP032413">
    <property type="protein sequence ID" value="AYB48046.1"/>
    <property type="molecule type" value="Genomic_DNA"/>
</dbReference>
<evidence type="ECO:0000313" key="4">
    <source>
        <dbReference type="Proteomes" id="UP000266552"/>
    </source>
</evidence>
<feature type="compositionally biased region" description="Basic and acidic residues" evidence="1">
    <location>
        <begin position="10"/>
        <end position="23"/>
    </location>
</feature>
<dbReference type="CDD" id="cd16386">
    <property type="entry name" value="TcpC_N"/>
    <property type="match status" value="1"/>
</dbReference>
<feature type="region of interest" description="Disordered" evidence="1">
    <location>
        <begin position="170"/>
        <end position="190"/>
    </location>
</feature>
<proteinExistence type="predicted"/>
<dbReference type="InterPro" id="IPR024735">
    <property type="entry name" value="TcpC"/>
</dbReference>
<reference evidence="3 4" key="1">
    <citation type="submission" date="2018-09" db="EMBL/GenBank/DDBJ databases">
        <title>Genome Sequence of Paenibacillus lautus Strain E7593-69, Azo Dye-Degrading Bacteria, Isolated from Commercial Tattoo Inks.</title>
        <authorList>
            <person name="Nho S.W."/>
            <person name="Kim S.-J."/>
            <person name="Kweon O."/>
            <person name="Cerniglia C.E."/>
        </authorList>
    </citation>
    <scope>NUCLEOTIDE SEQUENCE [LARGE SCALE GENOMIC DNA]</scope>
    <source>
        <strain evidence="3 4">E7593-69</strain>
        <plasmid evidence="3 4">pAZOPL1</plasmid>
    </source>
</reference>
<dbReference type="Proteomes" id="UP000266552">
    <property type="component" value="Plasmid pAZOPL1"/>
</dbReference>
<keyword evidence="3" id="KW-0614">Plasmid</keyword>
<dbReference type="Gene3D" id="3.10.450.540">
    <property type="match status" value="2"/>
</dbReference>
<evidence type="ECO:0000313" key="3">
    <source>
        <dbReference type="EMBL" id="AYB48046.1"/>
    </source>
</evidence>
<name>A0A385TW59_PAELA</name>
<evidence type="ECO:0000256" key="1">
    <source>
        <dbReference type="SAM" id="MobiDB-lite"/>
    </source>
</evidence>
<dbReference type="KEGG" id="plw:D5F53_32490"/>
<protein>
    <submittedName>
        <fullName evidence="3">Conjugal transfer protein</fullName>
    </submittedName>
</protein>
<feature type="transmembrane region" description="Helical" evidence="2">
    <location>
        <begin position="49"/>
        <end position="70"/>
    </location>
</feature>
<keyword evidence="4" id="KW-1185">Reference proteome</keyword>
<feature type="compositionally biased region" description="Polar residues" evidence="1">
    <location>
        <begin position="358"/>
        <end position="370"/>
    </location>
</feature>
<feature type="region of interest" description="Disordered" evidence="1">
    <location>
        <begin position="355"/>
        <end position="385"/>
    </location>
</feature>
<organism evidence="3 4">
    <name type="scientific">Paenibacillus lautus</name>
    <name type="common">Bacillus lautus</name>
    <dbReference type="NCBI Taxonomy" id="1401"/>
    <lineage>
        <taxon>Bacteria</taxon>
        <taxon>Bacillati</taxon>
        <taxon>Bacillota</taxon>
        <taxon>Bacilli</taxon>
        <taxon>Bacillales</taxon>
        <taxon>Paenibacillaceae</taxon>
        <taxon>Paenibacillus</taxon>
    </lineage>
</organism>
<feature type="region of interest" description="Disordered" evidence="1">
    <location>
        <begin position="1"/>
        <end position="40"/>
    </location>
</feature>
<accession>A0A385TW59</accession>